<feature type="transmembrane region" description="Helical" evidence="7">
    <location>
        <begin position="347"/>
        <end position="366"/>
    </location>
</feature>
<comment type="caution">
    <text evidence="9">The sequence shown here is derived from an EMBL/GenBank/DDBJ whole genome shotgun (WGS) entry which is preliminary data.</text>
</comment>
<feature type="transmembrane region" description="Helical" evidence="7">
    <location>
        <begin position="199"/>
        <end position="229"/>
    </location>
</feature>
<feature type="domain" description="Citrate transporter-like" evidence="8">
    <location>
        <begin position="14"/>
        <end position="308"/>
    </location>
</feature>
<evidence type="ECO:0000256" key="2">
    <source>
        <dbReference type="ARBA" id="ARBA00022448"/>
    </source>
</evidence>
<dbReference type="RefSeq" id="WP_067389837.1">
    <property type="nucleotide sequence ID" value="NZ_JXKH01000002.1"/>
</dbReference>
<keyword evidence="3" id="KW-1003">Cell membrane</keyword>
<dbReference type="PANTHER" id="PTHR43302:SF5">
    <property type="entry name" value="TRANSPORTER ARSB-RELATED"/>
    <property type="match status" value="1"/>
</dbReference>
<dbReference type="GO" id="GO:0005886">
    <property type="term" value="C:plasma membrane"/>
    <property type="evidence" value="ECO:0007669"/>
    <property type="project" value="UniProtKB-SubCell"/>
</dbReference>
<accession>A0A1L8RI25</accession>
<evidence type="ECO:0000256" key="7">
    <source>
        <dbReference type="SAM" id="Phobius"/>
    </source>
</evidence>
<feature type="transmembrane region" description="Helical" evidence="7">
    <location>
        <begin position="306"/>
        <end position="327"/>
    </location>
</feature>
<evidence type="ECO:0000256" key="3">
    <source>
        <dbReference type="ARBA" id="ARBA00022475"/>
    </source>
</evidence>
<dbReference type="AlphaFoldDB" id="A0A1L8RI25"/>
<dbReference type="PANTHER" id="PTHR43302">
    <property type="entry name" value="TRANSPORTER ARSB-RELATED"/>
    <property type="match status" value="1"/>
</dbReference>
<feature type="transmembrane region" description="Helical" evidence="7">
    <location>
        <begin position="275"/>
        <end position="300"/>
    </location>
</feature>
<feature type="transmembrane region" description="Helical" evidence="7">
    <location>
        <begin position="121"/>
        <end position="139"/>
    </location>
</feature>
<proteinExistence type="predicted"/>
<dbReference type="EMBL" id="JXKH01000002">
    <property type="protein sequence ID" value="OJG19352.1"/>
    <property type="molecule type" value="Genomic_DNA"/>
</dbReference>
<evidence type="ECO:0000256" key="4">
    <source>
        <dbReference type="ARBA" id="ARBA00022692"/>
    </source>
</evidence>
<dbReference type="PROSITE" id="PS51257">
    <property type="entry name" value="PROKAR_LIPOPROTEIN"/>
    <property type="match status" value="1"/>
</dbReference>
<evidence type="ECO:0000313" key="9">
    <source>
        <dbReference type="EMBL" id="OJG19352.1"/>
    </source>
</evidence>
<gene>
    <name evidence="9" type="ORF">RU97_GL000923</name>
</gene>
<evidence type="ECO:0000259" key="8">
    <source>
        <dbReference type="Pfam" id="PF03600"/>
    </source>
</evidence>
<protein>
    <recommendedName>
        <fullName evidence="8">Citrate transporter-like domain-containing protein</fullName>
    </recommendedName>
</protein>
<keyword evidence="5 7" id="KW-1133">Transmembrane helix</keyword>
<dbReference type="InterPro" id="IPR004680">
    <property type="entry name" value="Cit_transptr-like_dom"/>
</dbReference>
<keyword evidence="4 7" id="KW-0812">Transmembrane</keyword>
<keyword evidence="10" id="KW-1185">Reference proteome</keyword>
<evidence type="ECO:0000256" key="6">
    <source>
        <dbReference type="ARBA" id="ARBA00023136"/>
    </source>
</evidence>
<reference evidence="9 10" key="1">
    <citation type="submission" date="2014-12" db="EMBL/GenBank/DDBJ databases">
        <title>Draft genome sequences of 29 type strains of Enterococci.</title>
        <authorList>
            <person name="Zhong Z."/>
            <person name="Sun Z."/>
            <person name="Liu W."/>
            <person name="Zhang W."/>
            <person name="Zhang H."/>
        </authorList>
    </citation>
    <scope>NUCLEOTIDE SEQUENCE [LARGE SCALE GENOMIC DNA]</scope>
    <source>
        <strain evidence="9 10">DSM 17029</strain>
    </source>
</reference>
<feature type="transmembrane region" description="Helical" evidence="7">
    <location>
        <begin position="159"/>
        <end position="178"/>
    </location>
</feature>
<evidence type="ECO:0000256" key="5">
    <source>
        <dbReference type="ARBA" id="ARBA00022989"/>
    </source>
</evidence>
<name>A0A1L8RI25_9ENTE</name>
<sequence length="367" mass="40519">MKKVCHFFTSDRLLLVSLLLALVSCLVGQFQLAYIDDTVILTLFALMLTIQGLEETVFLRWLAQKIIQLSPTTRHVVFSMTLLSFFSAMILTNDVAILTLLPLYLKVIQYLATFKGRVTGAVLIVIAANLGSSVLPFGNPQNLFLFSHYQLSFGKFLSWLLPVAVVSLVLLGLNAFVVEKRPVSETTKLARPAKKQTAFYMGVMLILILAVLHILPYYVTMLIGISAIVLSAPKLLKRVDYQLLLTFVCFFLVVGNLQEWQVISALFHQLLKSQVAVFFGGVISSQVISNVPAAILLAPFTSQAQALTLGVNIGGLGTLLASLANLIGYKLVRNLAPDLRKSFFKQFTLYNLLYLAILILVGIGIIY</sequence>
<organism evidence="9 10">
    <name type="scientific">Enterococcus canis</name>
    <dbReference type="NCBI Taxonomy" id="214095"/>
    <lineage>
        <taxon>Bacteria</taxon>
        <taxon>Bacillati</taxon>
        <taxon>Bacillota</taxon>
        <taxon>Bacilli</taxon>
        <taxon>Lactobacillales</taxon>
        <taxon>Enterococcaceae</taxon>
        <taxon>Enterococcus</taxon>
    </lineage>
</organism>
<dbReference type="Pfam" id="PF03600">
    <property type="entry name" value="CitMHS"/>
    <property type="match status" value="1"/>
</dbReference>
<feature type="transmembrane region" description="Helical" evidence="7">
    <location>
        <begin position="241"/>
        <end position="263"/>
    </location>
</feature>
<comment type="subcellular location">
    <subcellularLocation>
        <location evidence="1">Cell membrane</location>
        <topology evidence="1">Multi-pass membrane protein</topology>
    </subcellularLocation>
</comment>
<evidence type="ECO:0000256" key="1">
    <source>
        <dbReference type="ARBA" id="ARBA00004651"/>
    </source>
</evidence>
<dbReference type="GO" id="GO:0055085">
    <property type="term" value="P:transmembrane transport"/>
    <property type="evidence" value="ECO:0007669"/>
    <property type="project" value="InterPro"/>
</dbReference>
<dbReference type="STRING" id="214095.RU97_GL000923"/>
<keyword evidence="2" id="KW-0813">Transport</keyword>
<keyword evidence="6 7" id="KW-0472">Membrane</keyword>
<dbReference type="Proteomes" id="UP000181884">
    <property type="component" value="Unassembled WGS sequence"/>
</dbReference>
<evidence type="ECO:0000313" key="10">
    <source>
        <dbReference type="Proteomes" id="UP000181884"/>
    </source>
</evidence>